<keyword evidence="2" id="KW-1185">Reference proteome</keyword>
<gene>
    <name evidence="1" type="ORF">DAEQUDRAFT_287013</name>
</gene>
<accession>A0A165TWC8</accession>
<protein>
    <submittedName>
        <fullName evidence="1">Uncharacterized protein</fullName>
    </submittedName>
</protein>
<evidence type="ECO:0000313" key="1">
    <source>
        <dbReference type="EMBL" id="KZT74048.1"/>
    </source>
</evidence>
<dbReference type="Proteomes" id="UP000076727">
    <property type="component" value="Unassembled WGS sequence"/>
</dbReference>
<dbReference type="EMBL" id="KV429034">
    <property type="protein sequence ID" value="KZT74048.1"/>
    <property type="molecule type" value="Genomic_DNA"/>
</dbReference>
<dbReference type="AlphaFoldDB" id="A0A165TWC8"/>
<name>A0A165TWC8_9APHY</name>
<reference evidence="1 2" key="1">
    <citation type="journal article" date="2016" name="Mol. Biol. Evol.">
        <title>Comparative Genomics of Early-Diverging Mushroom-Forming Fungi Provides Insights into the Origins of Lignocellulose Decay Capabilities.</title>
        <authorList>
            <person name="Nagy L.G."/>
            <person name="Riley R."/>
            <person name="Tritt A."/>
            <person name="Adam C."/>
            <person name="Daum C."/>
            <person name="Floudas D."/>
            <person name="Sun H."/>
            <person name="Yadav J.S."/>
            <person name="Pangilinan J."/>
            <person name="Larsson K.H."/>
            <person name="Matsuura K."/>
            <person name="Barry K."/>
            <person name="Labutti K."/>
            <person name="Kuo R."/>
            <person name="Ohm R.A."/>
            <person name="Bhattacharya S.S."/>
            <person name="Shirouzu T."/>
            <person name="Yoshinaga Y."/>
            <person name="Martin F.M."/>
            <person name="Grigoriev I.V."/>
            <person name="Hibbett D.S."/>
        </authorList>
    </citation>
    <scope>NUCLEOTIDE SEQUENCE [LARGE SCALE GENOMIC DNA]</scope>
    <source>
        <strain evidence="1 2">L-15889</strain>
    </source>
</reference>
<proteinExistence type="predicted"/>
<evidence type="ECO:0000313" key="2">
    <source>
        <dbReference type="Proteomes" id="UP000076727"/>
    </source>
</evidence>
<sequence>MHWAQLPYLPRGPKSFALQRFSLRPRKWLPARAKSLLIALMVSCFQPYSGSCRGFGHCVSLPPLSSPSDLAGKCIHRASRMALTIAGGIFERSSSVKEFSSFSREYPASTHGAGDCTQV</sequence>
<organism evidence="1 2">
    <name type="scientific">Daedalea quercina L-15889</name>
    <dbReference type="NCBI Taxonomy" id="1314783"/>
    <lineage>
        <taxon>Eukaryota</taxon>
        <taxon>Fungi</taxon>
        <taxon>Dikarya</taxon>
        <taxon>Basidiomycota</taxon>
        <taxon>Agaricomycotina</taxon>
        <taxon>Agaricomycetes</taxon>
        <taxon>Polyporales</taxon>
        <taxon>Fomitopsis</taxon>
    </lineage>
</organism>